<dbReference type="AlphaFoldDB" id="A0A8T0FDG9"/>
<name>A0A8T0FDG9_ARGBR</name>
<gene>
    <name evidence="3" type="ORF">HNY73_009820</name>
</gene>
<feature type="coiled-coil region" evidence="1">
    <location>
        <begin position="136"/>
        <end position="216"/>
    </location>
</feature>
<feature type="compositionally biased region" description="Low complexity" evidence="2">
    <location>
        <begin position="26"/>
        <end position="42"/>
    </location>
</feature>
<feature type="region of interest" description="Disordered" evidence="2">
    <location>
        <begin position="1"/>
        <end position="53"/>
    </location>
</feature>
<keyword evidence="1" id="KW-0175">Coiled coil</keyword>
<feature type="region of interest" description="Disordered" evidence="2">
    <location>
        <begin position="409"/>
        <end position="434"/>
    </location>
</feature>
<reference evidence="3" key="2">
    <citation type="submission" date="2020-06" db="EMBL/GenBank/DDBJ databases">
        <authorList>
            <person name="Sheffer M."/>
        </authorList>
    </citation>
    <scope>NUCLEOTIDE SEQUENCE</scope>
</reference>
<feature type="compositionally biased region" description="Polar residues" evidence="2">
    <location>
        <begin position="414"/>
        <end position="424"/>
    </location>
</feature>
<feature type="coiled-coil region" evidence="1">
    <location>
        <begin position="335"/>
        <end position="400"/>
    </location>
</feature>
<accession>A0A8T0FDG9</accession>
<sequence>MESKETPKDEEIQPKSRTSKRAGRMKSLSVQQKSSSEQKSLEGTGTLKSEWSKRESTFIESAEAEGNPRDILNSRVEELEQQLKETEERYKQLTEETRCAKELYEAEKGECEDVVFVARRNVKRLVNQILERQQRKRELALSIEKADQDAKTEERQRSQQRALEEETLTRNVVLLQTKLLILEGKRYERDRLVKKIQEAEKEVSALDKRHEEAMLKAREEMRAKYERLHATLVPCVRALSESVWELSRAQRFASLSERQRSIVETQGRYRKVVQLSLQLRDKKKKLREQRDALHREMQVEVSLAKALAARAEVARQEILTAVGKMHHETIEEDDREPVVNRREEFEALIKELENEVFHKKDIKKELKLIAKDQVKYKRTLDEEEKKKKMLREKLLSMAQVAEMVLGRKAKRRTWSSIHKGSPRSGSKRQPQRIP</sequence>
<feature type="compositionally biased region" description="Basic and acidic residues" evidence="2">
    <location>
        <begin position="1"/>
        <end position="14"/>
    </location>
</feature>
<protein>
    <submittedName>
        <fullName evidence="3">Uncharacterized protein</fullName>
    </submittedName>
</protein>
<evidence type="ECO:0000256" key="2">
    <source>
        <dbReference type="SAM" id="MobiDB-lite"/>
    </source>
</evidence>
<organism evidence="3 4">
    <name type="scientific">Argiope bruennichi</name>
    <name type="common">Wasp spider</name>
    <name type="synonym">Aranea bruennichi</name>
    <dbReference type="NCBI Taxonomy" id="94029"/>
    <lineage>
        <taxon>Eukaryota</taxon>
        <taxon>Metazoa</taxon>
        <taxon>Ecdysozoa</taxon>
        <taxon>Arthropoda</taxon>
        <taxon>Chelicerata</taxon>
        <taxon>Arachnida</taxon>
        <taxon>Araneae</taxon>
        <taxon>Araneomorphae</taxon>
        <taxon>Entelegynae</taxon>
        <taxon>Araneoidea</taxon>
        <taxon>Araneidae</taxon>
        <taxon>Argiope</taxon>
    </lineage>
</organism>
<evidence type="ECO:0000313" key="3">
    <source>
        <dbReference type="EMBL" id="KAF8788298.1"/>
    </source>
</evidence>
<comment type="caution">
    <text evidence="3">The sequence shown here is derived from an EMBL/GenBank/DDBJ whole genome shotgun (WGS) entry which is preliminary data.</text>
</comment>
<feature type="compositionally biased region" description="Basic residues" evidence="2">
    <location>
        <begin position="425"/>
        <end position="434"/>
    </location>
</feature>
<reference evidence="3" key="1">
    <citation type="journal article" date="2020" name="bioRxiv">
        <title>Chromosome-level reference genome of the European wasp spider Argiope bruennichi: a resource for studies on range expansion and evolutionary adaptation.</title>
        <authorList>
            <person name="Sheffer M.M."/>
            <person name="Hoppe A."/>
            <person name="Krehenwinkel H."/>
            <person name="Uhl G."/>
            <person name="Kuss A.W."/>
            <person name="Jensen L."/>
            <person name="Jensen C."/>
            <person name="Gillespie R.G."/>
            <person name="Hoff K.J."/>
            <person name="Prost S."/>
        </authorList>
    </citation>
    <scope>NUCLEOTIDE SEQUENCE</scope>
</reference>
<feature type="coiled-coil region" evidence="1">
    <location>
        <begin position="69"/>
        <end position="103"/>
    </location>
</feature>
<dbReference type="EMBL" id="JABXBU010000015">
    <property type="protein sequence ID" value="KAF8788298.1"/>
    <property type="molecule type" value="Genomic_DNA"/>
</dbReference>
<dbReference type="Proteomes" id="UP000807504">
    <property type="component" value="Unassembled WGS sequence"/>
</dbReference>
<evidence type="ECO:0000256" key="1">
    <source>
        <dbReference type="SAM" id="Coils"/>
    </source>
</evidence>
<evidence type="ECO:0000313" key="4">
    <source>
        <dbReference type="Proteomes" id="UP000807504"/>
    </source>
</evidence>
<keyword evidence="4" id="KW-1185">Reference proteome</keyword>
<proteinExistence type="predicted"/>